<evidence type="ECO:0000259" key="12">
    <source>
        <dbReference type="Pfam" id="PF00224"/>
    </source>
</evidence>
<evidence type="ECO:0000256" key="4">
    <source>
        <dbReference type="ARBA" id="ARBA00022679"/>
    </source>
</evidence>
<evidence type="ECO:0000256" key="7">
    <source>
        <dbReference type="ARBA" id="ARBA00022777"/>
    </source>
</evidence>
<feature type="domain" description="Pyruvate kinase barrel" evidence="12">
    <location>
        <begin position="379"/>
        <end position="595"/>
    </location>
</feature>
<dbReference type="GO" id="GO:0000287">
    <property type="term" value="F:magnesium ion binding"/>
    <property type="evidence" value="ECO:0007669"/>
    <property type="project" value="InterPro"/>
</dbReference>
<dbReference type="NCBIfam" id="NF011314">
    <property type="entry name" value="PRK14725.1"/>
    <property type="match status" value="1"/>
</dbReference>
<dbReference type="Proteomes" id="UP000199531">
    <property type="component" value="Unassembled WGS sequence"/>
</dbReference>
<keyword evidence="11 13" id="KW-0670">Pyruvate</keyword>
<dbReference type="AlphaFoldDB" id="A0A1H8KEW3"/>
<dbReference type="GO" id="GO:0004743">
    <property type="term" value="F:pyruvate kinase activity"/>
    <property type="evidence" value="ECO:0007669"/>
    <property type="project" value="UniProtKB-EC"/>
</dbReference>
<evidence type="ECO:0000256" key="3">
    <source>
        <dbReference type="ARBA" id="ARBA00012142"/>
    </source>
</evidence>
<keyword evidence="10" id="KW-0324">Glycolysis</keyword>
<comment type="pathway">
    <text evidence="1">Carbohydrate degradation; glycolysis; pyruvate from D-glyceraldehyde 3-phosphate: step 5/5.</text>
</comment>
<evidence type="ECO:0000256" key="5">
    <source>
        <dbReference type="ARBA" id="ARBA00022723"/>
    </source>
</evidence>
<keyword evidence="7 13" id="KW-0418">Kinase</keyword>
<dbReference type="SUPFAM" id="SSF51621">
    <property type="entry name" value="Phosphoenolpyruvate/pyruvate domain"/>
    <property type="match status" value="1"/>
</dbReference>
<dbReference type="GO" id="GO:0030955">
    <property type="term" value="F:potassium ion binding"/>
    <property type="evidence" value="ECO:0007669"/>
    <property type="project" value="InterPro"/>
</dbReference>
<dbReference type="Gene3D" id="3.20.20.60">
    <property type="entry name" value="Phosphoenolpyruvate-binding domains"/>
    <property type="match status" value="2"/>
</dbReference>
<dbReference type="Pfam" id="PF00224">
    <property type="entry name" value="PK"/>
    <property type="match status" value="2"/>
</dbReference>
<accession>A0A1H8KEW3</accession>
<organism evidence="13 14">
    <name type="scientific">Brachymonas denitrificans DSM 15123</name>
    <dbReference type="NCBI Taxonomy" id="1121117"/>
    <lineage>
        <taxon>Bacteria</taxon>
        <taxon>Pseudomonadati</taxon>
        <taxon>Pseudomonadota</taxon>
        <taxon>Betaproteobacteria</taxon>
        <taxon>Burkholderiales</taxon>
        <taxon>Comamonadaceae</taxon>
        <taxon>Brachymonas</taxon>
    </lineage>
</organism>
<dbReference type="EMBL" id="FOCW01000010">
    <property type="protein sequence ID" value="SEN91106.1"/>
    <property type="molecule type" value="Genomic_DNA"/>
</dbReference>
<keyword evidence="6" id="KW-0547">Nucleotide-binding</keyword>
<gene>
    <name evidence="13" type="ORF">SAMN02745977_02329</name>
</gene>
<dbReference type="InterPro" id="IPR015793">
    <property type="entry name" value="Pyrv_Knase_brl"/>
</dbReference>
<dbReference type="InterPro" id="IPR001697">
    <property type="entry name" value="Pyr_Knase"/>
</dbReference>
<evidence type="ECO:0000256" key="2">
    <source>
        <dbReference type="ARBA" id="ARBA00008663"/>
    </source>
</evidence>
<keyword evidence="14" id="KW-1185">Reference proteome</keyword>
<dbReference type="PANTHER" id="PTHR11817">
    <property type="entry name" value="PYRUVATE KINASE"/>
    <property type="match status" value="1"/>
</dbReference>
<reference evidence="13 14" key="1">
    <citation type="submission" date="2016-10" db="EMBL/GenBank/DDBJ databases">
        <authorList>
            <person name="de Groot N.N."/>
        </authorList>
    </citation>
    <scope>NUCLEOTIDE SEQUENCE [LARGE SCALE GENOMIC DNA]</scope>
    <source>
        <strain evidence="13 14">DSM 15123</strain>
    </source>
</reference>
<comment type="similarity">
    <text evidence="2">Belongs to the pyruvate kinase family.</text>
</comment>
<dbReference type="STRING" id="1121117.SAMN02745977_02329"/>
<dbReference type="GO" id="GO:0005524">
    <property type="term" value="F:ATP binding"/>
    <property type="evidence" value="ECO:0007669"/>
    <property type="project" value="UniProtKB-KW"/>
</dbReference>
<protein>
    <recommendedName>
        <fullName evidence="3">pyruvate kinase</fullName>
        <ecNumber evidence="3">2.7.1.40</ecNumber>
    </recommendedName>
</protein>
<dbReference type="UniPathway" id="UPA00109">
    <property type="reaction ID" value="UER00188"/>
</dbReference>
<feature type="domain" description="Pyruvate kinase barrel" evidence="12">
    <location>
        <begin position="144"/>
        <end position="228"/>
    </location>
</feature>
<dbReference type="InterPro" id="IPR040442">
    <property type="entry name" value="Pyrv_kinase-like_dom_sf"/>
</dbReference>
<evidence type="ECO:0000313" key="13">
    <source>
        <dbReference type="EMBL" id="SEN91106.1"/>
    </source>
</evidence>
<dbReference type="GO" id="GO:0016301">
    <property type="term" value="F:kinase activity"/>
    <property type="evidence" value="ECO:0007669"/>
    <property type="project" value="UniProtKB-KW"/>
</dbReference>
<dbReference type="EC" id="2.7.1.40" evidence="3"/>
<keyword evidence="4" id="KW-0808">Transferase</keyword>
<keyword evidence="5" id="KW-0479">Metal-binding</keyword>
<sequence>MSPPVSSPRNSPAQRRKDIETARQQMLELREELVSIPDSVRQLLDAAHPNFRESARNLVHYLHMRQQDLRPLQMRLSALGLSSLGRAESHVLATIDAVLEALHELAGQEWSPGEHLPTVYDFAHGQHLLEQHANDLLGPAEPGRHVRIMVTMPSEAADDPRLIHDLLAQGMDCMRINCAHDDAITWARMIKHLRRAERAVGSTCKVVMDLGGPKLRTGPLEPGPAVLRLRARRDPLGLPSQPARIWLHAEDAAPAAPPEEADGCVPVPASWLGSLRAGDRIRLTDARGKRRSMEVVQTGKTGCWAESQRTLYVAPGTLLRRIPVTGRDLPDGPPHDAAVGALPATPSALLLRAGDLLRVTRDQQPGQPATLDAEGKVVAPASIGCTLPEVFDDVRSGEPIWFDDGKIGGVVEQMEDDHVLVRITRAGLDGEKLRADKGINLPESDLHIPALTAQDLIDLEFIAANADVVELSFANNADDVEQLEAELRRLGRPDLAIVLKIETRRGFENLPQMLLSAMQGPCCGIMIARGDLAVESGFERLAELQEEILWICEAAHVPVIWATQVLESLAKEGLPSRAEVTDAAMGHRAECVMLNKGPHVLEAVRVLDDILCRMRSHQTKKRTLLRELRLAHGLYDIAPSEGKQGKHGKKSGKHKKH</sequence>
<evidence type="ECO:0000313" key="14">
    <source>
        <dbReference type="Proteomes" id="UP000199531"/>
    </source>
</evidence>
<dbReference type="InterPro" id="IPR015813">
    <property type="entry name" value="Pyrv/PenolPyrv_kinase-like_dom"/>
</dbReference>
<dbReference type="OrthoDB" id="9812123at2"/>
<evidence type="ECO:0000256" key="1">
    <source>
        <dbReference type="ARBA" id="ARBA00004997"/>
    </source>
</evidence>
<dbReference type="InterPro" id="IPR011037">
    <property type="entry name" value="Pyrv_Knase-like_insert_dom_sf"/>
</dbReference>
<evidence type="ECO:0000256" key="6">
    <source>
        <dbReference type="ARBA" id="ARBA00022741"/>
    </source>
</evidence>
<keyword evidence="8" id="KW-0067">ATP-binding</keyword>
<proteinExistence type="inferred from homology"/>
<evidence type="ECO:0000256" key="8">
    <source>
        <dbReference type="ARBA" id="ARBA00022840"/>
    </source>
</evidence>
<evidence type="ECO:0000256" key="11">
    <source>
        <dbReference type="ARBA" id="ARBA00023317"/>
    </source>
</evidence>
<evidence type="ECO:0000256" key="10">
    <source>
        <dbReference type="ARBA" id="ARBA00023152"/>
    </source>
</evidence>
<evidence type="ECO:0000256" key="9">
    <source>
        <dbReference type="ARBA" id="ARBA00022842"/>
    </source>
</evidence>
<name>A0A1H8KEW3_9BURK</name>
<keyword evidence="9" id="KW-0460">Magnesium</keyword>
<dbReference type="RefSeq" id="WP_091818137.1">
    <property type="nucleotide sequence ID" value="NZ_FOCW01000010.1"/>
</dbReference>
<dbReference type="SUPFAM" id="SSF50800">
    <property type="entry name" value="PK beta-barrel domain-like"/>
    <property type="match status" value="1"/>
</dbReference>